<keyword evidence="5 6" id="KW-0819">tRNA processing</keyword>
<dbReference type="GO" id="GO:0141098">
    <property type="term" value="F:tRNA (cytidine(34)-2'-O)-methyltransferase activity"/>
    <property type="evidence" value="ECO:0007669"/>
    <property type="project" value="RHEA"/>
</dbReference>
<dbReference type="GO" id="GO:0141102">
    <property type="term" value="F:tRNA (5-carboxymethylaminomethyluridine(34)-2'-O)-methyltransferase activity"/>
    <property type="evidence" value="ECO:0007669"/>
    <property type="project" value="RHEA"/>
</dbReference>
<evidence type="ECO:0000256" key="2">
    <source>
        <dbReference type="ARBA" id="ARBA00022603"/>
    </source>
</evidence>
<feature type="binding site" evidence="6">
    <location>
        <position position="159"/>
    </location>
    <ligand>
        <name>S-adenosyl-L-methionine</name>
        <dbReference type="ChEBI" id="CHEBI:59789"/>
    </ligand>
</feature>
<comment type="subcellular location">
    <subcellularLocation>
        <location evidence="6">Cytoplasm</location>
    </subcellularLocation>
</comment>
<accession>Q1JNA0</accession>
<dbReference type="GO" id="GO:0042802">
    <property type="term" value="F:identical protein binding"/>
    <property type="evidence" value="ECO:0007669"/>
    <property type="project" value="UniProtKB-ARBA"/>
</dbReference>
<comment type="similarity">
    <text evidence="6">Belongs to the class IV-like SAM-binding methyltransferase superfamily. RNA methyltransferase TrmH family. TrmL subfamily.</text>
</comment>
<feature type="domain" description="tRNA/rRNA methyltransferase SpoU type" evidence="7">
    <location>
        <begin position="31"/>
        <end position="171"/>
    </location>
</feature>
<dbReference type="FunFam" id="3.40.1280.10:FF:000002">
    <property type="entry name" value="Peptidylprolyl isomerase"/>
    <property type="match status" value="1"/>
</dbReference>
<gene>
    <name evidence="8" type="ordered locus">MGAS9429_Spy0311</name>
</gene>
<comment type="catalytic activity">
    <reaction evidence="6">
        <text>cytidine(34) in tRNA + S-adenosyl-L-methionine = 2'-O-methylcytidine(34) in tRNA + S-adenosyl-L-homocysteine + H(+)</text>
        <dbReference type="Rhea" id="RHEA:43084"/>
        <dbReference type="Rhea" id="RHEA-COMP:10331"/>
        <dbReference type="Rhea" id="RHEA-COMP:10332"/>
        <dbReference type="ChEBI" id="CHEBI:15378"/>
        <dbReference type="ChEBI" id="CHEBI:57856"/>
        <dbReference type="ChEBI" id="CHEBI:59789"/>
        <dbReference type="ChEBI" id="CHEBI:74495"/>
        <dbReference type="ChEBI" id="CHEBI:82748"/>
        <dbReference type="EC" id="2.1.1.207"/>
    </reaction>
</comment>
<feature type="binding site" evidence="6">
    <location>
        <position position="150"/>
    </location>
    <ligand>
        <name>S-adenosyl-L-methionine</name>
        <dbReference type="ChEBI" id="CHEBI:59789"/>
    </ligand>
</feature>
<keyword evidence="3 6" id="KW-0808">Transferase</keyword>
<dbReference type="CDD" id="cd18094">
    <property type="entry name" value="SpoU-like_TrmL"/>
    <property type="match status" value="1"/>
</dbReference>
<dbReference type="PANTHER" id="PTHR42971:SF1">
    <property type="entry name" value="TRNA (CYTIDINE(34)-2'-O)-METHYLTRANSFERASE"/>
    <property type="match status" value="1"/>
</dbReference>
<evidence type="ECO:0000256" key="6">
    <source>
        <dbReference type="HAMAP-Rule" id="MF_01885"/>
    </source>
</evidence>
<dbReference type="GO" id="GO:0002130">
    <property type="term" value="P:wobble position ribose methylation"/>
    <property type="evidence" value="ECO:0007669"/>
    <property type="project" value="TreeGrafter"/>
</dbReference>
<dbReference type="EMBL" id="CP000259">
    <property type="protein sequence ID" value="ABF31499.1"/>
    <property type="molecule type" value="Genomic_DNA"/>
</dbReference>
<dbReference type="Gene3D" id="3.40.1280.10">
    <property type="match status" value="1"/>
</dbReference>
<dbReference type="SUPFAM" id="SSF75217">
    <property type="entry name" value="alpha/beta knot"/>
    <property type="match status" value="1"/>
</dbReference>
<organism evidence="8 9">
    <name type="scientific">Streptococcus pyogenes serotype M12 (strain MGAS9429)</name>
    <dbReference type="NCBI Taxonomy" id="370551"/>
    <lineage>
        <taxon>Bacteria</taxon>
        <taxon>Bacillati</taxon>
        <taxon>Bacillota</taxon>
        <taxon>Bacilli</taxon>
        <taxon>Lactobacillales</taxon>
        <taxon>Streptococcaceae</taxon>
        <taxon>Streptococcus</taxon>
    </lineage>
</organism>
<dbReference type="InterPro" id="IPR029028">
    <property type="entry name" value="Alpha/beta_knot_MTases"/>
</dbReference>
<evidence type="ECO:0000313" key="8">
    <source>
        <dbReference type="EMBL" id="ABF31499.1"/>
    </source>
</evidence>
<dbReference type="EC" id="2.1.1.207" evidence="6"/>
<dbReference type="GO" id="GO:0005737">
    <property type="term" value="C:cytoplasm"/>
    <property type="evidence" value="ECO:0007669"/>
    <property type="project" value="UniProtKB-SubCell"/>
</dbReference>
<keyword evidence="2 6" id="KW-0489">Methyltransferase</keyword>
<feature type="binding site" evidence="6">
    <location>
        <position position="129"/>
    </location>
    <ligand>
        <name>S-adenosyl-L-methionine</name>
        <dbReference type="ChEBI" id="CHEBI:59789"/>
    </ligand>
</feature>
<dbReference type="InterPro" id="IPR029026">
    <property type="entry name" value="tRNA_m1G_MTases_N"/>
</dbReference>
<sequence>MWFFKLKRVNEIMTTKELINKNDKVKKARNHIVLFQPQIPQNTGNIARTCAATNAPLHIIKPMGFPIDDRKMKRAGLDYWDKLELHFYDHLEQFINQCHGQLHLISKFAVNNYSQATYADGDSHYFLFGREDTGLPEDFMREHAEKALRIPMNDEHVRSLNVSNTVCMVIYEALRQQGFQGLELKHTYEHDKLK</sequence>
<dbReference type="KEGG" id="spk:MGAS9429_Spy0311"/>
<feature type="binding site" evidence="6">
    <location>
        <position position="105"/>
    </location>
    <ligand>
        <name>S-adenosyl-L-methionine</name>
        <dbReference type="ChEBI" id="CHEBI:59789"/>
    </ligand>
</feature>
<comment type="function">
    <text evidence="6">Could methylate the ribose at the nucleotide 34 wobble position in tRNA.</text>
</comment>
<evidence type="ECO:0000256" key="3">
    <source>
        <dbReference type="ARBA" id="ARBA00022679"/>
    </source>
</evidence>
<dbReference type="Proteomes" id="UP000002433">
    <property type="component" value="Chromosome"/>
</dbReference>
<dbReference type="Pfam" id="PF00588">
    <property type="entry name" value="SpoU_methylase"/>
    <property type="match status" value="1"/>
</dbReference>
<dbReference type="InterPro" id="IPR016914">
    <property type="entry name" value="TrmL"/>
</dbReference>
<reference evidence="8 9" key="1">
    <citation type="journal article" date="2006" name="Proc. Natl. Acad. Sci. U.S.A.">
        <title>Molecular genetic anatomy of inter- and intraserotype variation in the human bacterial pathogen group A Streptococcus.</title>
        <authorList>
            <person name="Beres S.B."/>
            <person name="Richter E.W."/>
            <person name="Nagiec M.J."/>
            <person name="Sumby P."/>
            <person name="Porcella S.F."/>
            <person name="DeLeo F.R."/>
            <person name="Musser J.M."/>
        </authorList>
    </citation>
    <scope>NUCLEOTIDE SEQUENCE [LARGE SCALE GENOMIC DNA]</scope>
    <source>
        <strain evidence="8 9">MGAS9429</strain>
    </source>
</reference>
<evidence type="ECO:0000259" key="7">
    <source>
        <dbReference type="Pfam" id="PF00588"/>
    </source>
</evidence>
<name>Q1JNA0_STRPC</name>
<proteinExistence type="inferred from homology"/>
<dbReference type="AlphaFoldDB" id="Q1JNA0"/>
<evidence type="ECO:0000313" key="9">
    <source>
        <dbReference type="Proteomes" id="UP000002433"/>
    </source>
</evidence>
<evidence type="ECO:0000256" key="5">
    <source>
        <dbReference type="ARBA" id="ARBA00022694"/>
    </source>
</evidence>
<keyword evidence="4 6" id="KW-0949">S-adenosyl-L-methionine</keyword>
<protein>
    <recommendedName>
        <fullName evidence="6">Putative tRNA (cytidine(34)-2'-O)-methyltransferase</fullName>
        <ecNumber evidence="6">2.1.1.207</ecNumber>
    </recommendedName>
    <alternativeName>
        <fullName evidence="6">tRNA (cytidine/uridine-2'-O-)-methyltransferase</fullName>
    </alternativeName>
</protein>
<dbReference type="HOGENOM" id="CLU_110125_0_0_9"/>
<keyword evidence="1 6" id="KW-0963">Cytoplasm</keyword>
<evidence type="ECO:0000256" key="1">
    <source>
        <dbReference type="ARBA" id="ARBA00022490"/>
    </source>
</evidence>
<evidence type="ECO:0000256" key="4">
    <source>
        <dbReference type="ARBA" id="ARBA00022691"/>
    </source>
</evidence>
<dbReference type="HAMAP" id="MF_01885">
    <property type="entry name" value="tRNA_methyltr_TrmL"/>
    <property type="match status" value="1"/>
</dbReference>
<dbReference type="InterPro" id="IPR001537">
    <property type="entry name" value="SpoU_MeTrfase"/>
</dbReference>
<dbReference type="PANTHER" id="PTHR42971">
    <property type="entry name" value="TRNA (CYTIDINE(34)-2'-O)-METHYLTRANSFERASE"/>
    <property type="match status" value="1"/>
</dbReference>
<comment type="catalytic activity">
    <reaction evidence="6">
        <text>5-carboxymethylaminomethyluridine(34) in tRNA(Leu) + S-adenosyl-L-methionine = 5-carboxymethylaminomethyl-2'-O-methyluridine(34) in tRNA(Leu) + S-adenosyl-L-homocysteine + H(+)</text>
        <dbReference type="Rhea" id="RHEA:43088"/>
        <dbReference type="Rhea" id="RHEA-COMP:10333"/>
        <dbReference type="Rhea" id="RHEA-COMP:10334"/>
        <dbReference type="ChEBI" id="CHEBI:15378"/>
        <dbReference type="ChEBI" id="CHEBI:57856"/>
        <dbReference type="ChEBI" id="CHEBI:59789"/>
        <dbReference type="ChEBI" id="CHEBI:74508"/>
        <dbReference type="ChEBI" id="CHEBI:74511"/>
        <dbReference type="EC" id="2.1.1.207"/>
    </reaction>
</comment>
<dbReference type="GO" id="GO:0003723">
    <property type="term" value="F:RNA binding"/>
    <property type="evidence" value="ECO:0007669"/>
    <property type="project" value="InterPro"/>
</dbReference>